<dbReference type="SMART" id="SM00980">
    <property type="entry name" value="THAP"/>
    <property type="match status" value="1"/>
</dbReference>
<dbReference type="InterPro" id="IPR038441">
    <property type="entry name" value="THAP_Znf_sf"/>
</dbReference>
<evidence type="ECO:0000256" key="3">
    <source>
        <dbReference type="ARBA" id="ARBA00022833"/>
    </source>
</evidence>
<keyword evidence="6" id="KW-0175">Coiled coil</keyword>
<evidence type="ECO:0000256" key="4">
    <source>
        <dbReference type="ARBA" id="ARBA00023125"/>
    </source>
</evidence>
<dbReference type="SUPFAM" id="SSF57716">
    <property type="entry name" value="Glucocorticoid receptor-like (DNA-binding domain)"/>
    <property type="match status" value="1"/>
</dbReference>
<dbReference type="PROSITE" id="PS50950">
    <property type="entry name" value="ZF_THAP"/>
    <property type="match status" value="1"/>
</dbReference>
<evidence type="ECO:0000256" key="5">
    <source>
        <dbReference type="PROSITE-ProRule" id="PRU00309"/>
    </source>
</evidence>
<dbReference type="AlphaFoldDB" id="A0A9P0FIS4"/>
<evidence type="ECO:0000259" key="7">
    <source>
        <dbReference type="PROSITE" id="PS50950"/>
    </source>
</evidence>
<evidence type="ECO:0000313" key="9">
    <source>
        <dbReference type="Proteomes" id="UP001154078"/>
    </source>
</evidence>
<dbReference type="Gene3D" id="6.20.210.20">
    <property type="entry name" value="THAP domain"/>
    <property type="match status" value="1"/>
</dbReference>
<dbReference type="InterPro" id="IPR006612">
    <property type="entry name" value="THAP_Znf"/>
</dbReference>
<dbReference type="GO" id="GO:0043565">
    <property type="term" value="F:sequence-specific DNA binding"/>
    <property type="evidence" value="ECO:0007669"/>
    <property type="project" value="InterPro"/>
</dbReference>
<keyword evidence="1" id="KW-0479">Metal-binding</keyword>
<dbReference type="EMBL" id="OV121136">
    <property type="protein sequence ID" value="CAH0556742.1"/>
    <property type="molecule type" value="Genomic_DNA"/>
</dbReference>
<reference evidence="8" key="1">
    <citation type="submission" date="2021-12" db="EMBL/GenBank/DDBJ databases">
        <authorList>
            <person name="King R."/>
        </authorList>
    </citation>
    <scope>NUCLEOTIDE SEQUENCE</scope>
</reference>
<keyword evidence="3" id="KW-0862">Zinc</keyword>
<dbReference type="InterPro" id="IPR026516">
    <property type="entry name" value="THAP1/10"/>
</dbReference>
<evidence type="ECO:0000256" key="2">
    <source>
        <dbReference type="ARBA" id="ARBA00022771"/>
    </source>
</evidence>
<dbReference type="OrthoDB" id="7331812at2759"/>
<proteinExistence type="predicted"/>
<dbReference type="Pfam" id="PF05485">
    <property type="entry name" value="THAP"/>
    <property type="match status" value="1"/>
</dbReference>
<protein>
    <recommendedName>
        <fullName evidence="7">THAP-type domain-containing protein</fullName>
    </recommendedName>
</protein>
<dbReference type="PANTHER" id="PTHR46600:SF11">
    <property type="entry name" value="THAP DOMAIN-CONTAINING PROTEIN 10"/>
    <property type="match status" value="1"/>
</dbReference>
<name>A0A9P0FIS4_BRAAE</name>
<accession>A0A9P0FIS4</accession>
<evidence type="ECO:0000256" key="6">
    <source>
        <dbReference type="SAM" id="Coils"/>
    </source>
</evidence>
<sequence>MPNCAVAICQNYYKSTKGTDIKYFTFPKKEDLAKKWIIACRREDKINLKNATICSIHFEEKYFEIPLKQRLLNYSPKNARNLKAEAVPTLNLPGGSLDTAQKQKSKERTLRTTKRRRRGEVEDIIKSSANTFNCILEAHNTETITEESELPTRVKQELSLTLQNYQRDHSELLKLRQKVKILESQNKDLLKEIEGIKSTTYEKYNNILAKVFTPGQIKTLLNSKKNMRVCWSTEDIASAFSLWSVSPKAYRYLRANNYPLPAQKLLKLN</sequence>
<dbReference type="GO" id="GO:0008270">
    <property type="term" value="F:zinc ion binding"/>
    <property type="evidence" value="ECO:0007669"/>
    <property type="project" value="UniProtKB-KW"/>
</dbReference>
<gene>
    <name evidence="8" type="ORF">MELIAE_LOCUS7623</name>
</gene>
<dbReference type="SMART" id="SM00692">
    <property type="entry name" value="DM3"/>
    <property type="match status" value="1"/>
</dbReference>
<feature type="domain" description="THAP-type" evidence="7">
    <location>
        <begin position="1"/>
        <end position="91"/>
    </location>
</feature>
<feature type="coiled-coil region" evidence="6">
    <location>
        <begin position="155"/>
        <end position="199"/>
    </location>
</feature>
<keyword evidence="2 5" id="KW-0863">Zinc-finger</keyword>
<organism evidence="8 9">
    <name type="scientific">Brassicogethes aeneus</name>
    <name type="common">Rape pollen beetle</name>
    <name type="synonym">Meligethes aeneus</name>
    <dbReference type="NCBI Taxonomy" id="1431903"/>
    <lineage>
        <taxon>Eukaryota</taxon>
        <taxon>Metazoa</taxon>
        <taxon>Ecdysozoa</taxon>
        <taxon>Arthropoda</taxon>
        <taxon>Hexapoda</taxon>
        <taxon>Insecta</taxon>
        <taxon>Pterygota</taxon>
        <taxon>Neoptera</taxon>
        <taxon>Endopterygota</taxon>
        <taxon>Coleoptera</taxon>
        <taxon>Polyphaga</taxon>
        <taxon>Cucujiformia</taxon>
        <taxon>Nitidulidae</taxon>
        <taxon>Meligethinae</taxon>
        <taxon>Brassicogethes</taxon>
    </lineage>
</organism>
<dbReference type="PANTHER" id="PTHR46600">
    <property type="entry name" value="THAP DOMAIN-CONTAINING"/>
    <property type="match status" value="1"/>
</dbReference>
<evidence type="ECO:0000313" key="8">
    <source>
        <dbReference type="EMBL" id="CAH0556742.1"/>
    </source>
</evidence>
<keyword evidence="9" id="KW-1185">Reference proteome</keyword>
<keyword evidence="4 5" id="KW-0238">DNA-binding</keyword>
<evidence type="ECO:0000256" key="1">
    <source>
        <dbReference type="ARBA" id="ARBA00022723"/>
    </source>
</evidence>
<dbReference type="Proteomes" id="UP001154078">
    <property type="component" value="Chromosome 5"/>
</dbReference>